<evidence type="ECO:0000313" key="6">
    <source>
        <dbReference type="EMBL" id="RNB87675.1"/>
    </source>
</evidence>
<dbReference type="PANTHER" id="PTHR43094">
    <property type="entry name" value="AMINOTRANSFERASE"/>
    <property type="match status" value="1"/>
</dbReference>
<dbReference type="OrthoDB" id="9807885at2"/>
<comment type="similarity">
    <text evidence="1 5">Belongs to the class-III pyridoxal-phosphate-dependent aminotransferase family.</text>
</comment>
<evidence type="ECO:0000256" key="2">
    <source>
        <dbReference type="ARBA" id="ARBA00022576"/>
    </source>
</evidence>
<evidence type="ECO:0000256" key="5">
    <source>
        <dbReference type="RuleBase" id="RU003560"/>
    </source>
</evidence>
<dbReference type="PROSITE" id="PS00600">
    <property type="entry name" value="AA_TRANSFER_CLASS_3"/>
    <property type="match status" value="1"/>
</dbReference>
<keyword evidence="2 6" id="KW-0032">Aminotransferase</keyword>
<gene>
    <name evidence="6" type="ORF">EDM56_13955</name>
</gene>
<dbReference type="InterPro" id="IPR005814">
    <property type="entry name" value="Aminotrans_3"/>
</dbReference>
<accession>A0A3M8DJV8</accession>
<evidence type="ECO:0000256" key="1">
    <source>
        <dbReference type="ARBA" id="ARBA00008954"/>
    </source>
</evidence>
<reference evidence="6 7" key="1">
    <citation type="submission" date="2018-10" db="EMBL/GenBank/DDBJ databases">
        <title>Phylogenomics of Brevibacillus.</title>
        <authorList>
            <person name="Dunlap C."/>
        </authorList>
    </citation>
    <scope>NUCLEOTIDE SEQUENCE [LARGE SCALE GENOMIC DNA]</scope>
    <source>
        <strain evidence="6 7">JCM 15716</strain>
    </source>
</reference>
<dbReference type="InterPro" id="IPR049704">
    <property type="entry name" value="Aminotrans_3_PPA_site"/>
</dbReference>
<dbReference type="PANTHER" id="PTHR43094:SF1">
    <property type="entry name" value="AMINOTRANSFERASE CLASS-III"/>
    <property type="match status" value="1"/>
</dbReference>
<keyword evidence="7" id="KW-1185">Reference proteome</keyword>
<dbReference type="CDD" id="cd00610">
    <property type="entry name" value="OAT_like"/>
    <property type="match status" value="1"/>
</dbReference>
<comment type="caution">
    <text evidence="6">The sequence shown here is derived from an EMBL/GenBank/DDBJ whole genome shotgun (WGS) entry which is preliminary data.</text>
</comment>
<evidence type="ECO:0000256" key="3">
    <source>
        <dbReference type="ARBA" id="ARBA00022679"/>
    </source>
</evidence>
<dbReference type="InterPro" id="IPR015424">
    <property type="entry name" value="PyrdxlP-dep_Trfase"/>
</dbReference>
<name>A0A3M8DJV8_9BACL</name>
<sequence length="460" mass="51013">MERVEAKDYVFHRDFTKEYPMIVRAEGVYLYDEQGNRYLDASSGAIAANLGHGVTEIAEAMAEQAKTAGFVHTLRFETKVLHELAAEIGKMAPAPLNRVYFTSGGSEANESAMKLARQYHRDRGKLEKHIVIGRWQGYHGNTLGSLSAGGDIKRRQPYTPNLAKFEHIYSPYCHRCPYSRTEEICQREKRMPCAEELERLVKEIGPEFVSSFICEPIVGSQQGAVVPPKGYLQRVREICDQYEIVLIIDEVMTGFGRTGTDFAIEQFGVVPDIITFGKGVSAGYAPLAGMIVSDQIVESLVANGNGRFIHGYTFSGHPVSVAAGLAAVRYYKQKNVLANGKEQGEYLFQRLRDLQKRHSSMGQIRGKGLLVGFELLADRSRDQLFPPSFGAADRLNHEALKRGAVFYPGAGTIDGVNGDHLLIGPPLTITREEIDELVAILDQSLAAFEEQVYTITGKEE</sequence>
<dbReference type="AlphaFoldDB" id="A0A3M8DJV8"/>
<dbReference type="SUPFAM" id="SSF53383">
    <property type="entry name" value="PLP-dependent transferases"/>
    <property type="match status" value="1"/>
</dbReference>
<dbReference type="Pfam" id="PF00202">
    <property type="entry name" value="Aminotran_3"/>
    <property type="match status" value="1"/>
</dbReference>
<keyword evidence="4 5" id="KW-0663">Pyridoxal phosphate</keyword>
<dbReference type="Gene3D" id="3.90.1150.10">
    <property type="entry name" value="Aspartate Aminotransferase, domain 1"/>
    <property type="match status" value="1"/>
</dbReference>
<dbReference type="EMBL" id="RHHQ01000011">
    <property type="protein sequence ID" value="RNB87675.1"/>
    <property type="molecule type" value="Genomic_DNA"/>
</dbReference>
<dbReference type="InterPro" id="IPR015421">
    <property type="entry name" value="PyrdxlP-dep_Trfase_major"/>
</dbReference>
<dbReference type="FunFam" id="3.40.640.10:FF:000014">
    <property type="entry name" value="Adenosylmethionine-8-amino-7-oxononanoate aminotransferase, probable"/>
    <property type="match status" value="1"/>
</dbReference>
<dbReference type="Proteomes" id="UP000271031">
    <property type="component" value="Unassembled WGS sequence"/>
</dbReference>
<evidence type="ECO:0000256" key="4">
    <source>
        <dbReference type="ARBA" id="ARBA00022898"/>
    </source>
</evidence>
<organism evidence="6 7">
    <name type="scientific">Brevibacillus fluminis</name>
    <dbReference type="NCBI Taxonomy" id="511487"/>
    <lineage>
        <taxon>Bacteria</taxon>
        <taxon>Bacillati</taxon>
        <taxon>Bacillota</taxon>
        <taxon>Bacilli</taxon>
        <taxon>Bacillales</taxon>
        <taxon>Paenibacillaceae</taxon>
        <taxon>Brevibacillus</taxon>
    </lineage>
</organism>
<evidence type="ECO:0000313" key="7">
    <source>
        <dbReference type="Proteomes" id="UP000271031"/>
    </source>
</evidence>
<dbReference type="Gene3D" id="3.40.640.10">
    <property type="entry name" value="Type I PLP-dependent aspartate aminotransferase-like (Major domain)"/>
    <property type="match status" value="1"/>
</dbReference>
<protein>
    <submittedName>
        <fullName evidence="6">Aminotransferase class III-fold pyridoxal phosphate-dependent enzyme</fullName>
    </submittedName>
</protein>
<keyword evidence="3 6" id="KW-0808">Transferase</keyword>
<dbReference type="InterPro" id="IPR015422">
    <property type="entry name" value="PyrdxlP-dep_Trfase_small"/>
</dbReference>
<dbReference type="RefSeq" id="WP_122918517.1">
    <property type="nucleotide sequence ID" value="NZ_RHHQ01000011.1"/>
</dbReference>
<dbReference type="GO" id="GO:0030170">
    <property type="term" value="F:pyridoxal phosphate binding"/>
    <property type="evidence" value="ECO:0007669"/>
    <property type="project" value="InterPro"/>
</dbReference>
<dbReference type="GO" id="GO:0008483">
    <property type="term" value="F:transaminase activity"/>
    <property type="evidence" value="ECO:0007669"/>
    <property type="project" value="UniProtKB-KW"/>
</dbReference>
<proteinExistence type="inferred from homology"/>